<keyword evidence="4" id="KW-1185">Reference proteome</keyword>
<dbReference type="InterPro" id="IPR011047">
    <property type="entry name" value="Quinoprotein_ADH-like_sf"/>
</dbReference>
<evidence type="ECO:0000313" key="3">
    <source>
        <dbReference type="EMBL" id="KAI3405670.2"/>
    </source>
</evidence>
<gene>
    <name evidence="3" type="ORF">KGF56_001688</name>
</gene>
<feature type="region of interest" description="Disordered" evidence="1">
    <location>
        <begin position="174"/>
        <end position="199"/>
    </location>
</feature>
<dbReference type="AlphaFoldDB" id="A0AAI9T0B9"/>
<feature type="transmembrane region" description="Helical" evidence="2">
    <location>
        <begin position="9"/>
        <end position="31"/>
    </location>
</feature>
<dbReference type="GeneID" id="73379305"/>
<evidence type="ECO:0000313" key="4">
    <source>
        <dbReference type="Proteomes" id="UP001202479"/>
    </source>
</evidence>
<proteinExistence type="predicted"/>
<evidence type="ECO:0000256" key="2">
    <source>
        <dbReference type="SAM" id="Phobius"/>
    </source>
</evidence>
<evidence type="ECO:0000256" key="1">
    <source>
        <dbReference type="SAM" id="MobiDB-lite"/>
    </source>
</evidence>
<keyword evidence="2" id="KW-1133">Transmembrane helix</keyword>
<dbReference type="SUPFAM" id="SSF50998">
    <property type="entry name" value="Quinoprotein alcohol dehydrogenase-like"/>
    <property type="match status" value="1"/>
</dbReference>
<accession>A0AAI9T0B9</accession>
<dbReference type="Proteomes" id="UP001202479">
    <property type="component" value="Unassembled WGS sequence"/>
</dbReference>
<keyword evidence="2" id="KW-0472">Membrane</keyword>
<protein>
    <submittedName>
        <fullName evidence="3">Uncharacterized protein</fullName>
    </submittedName>
</protein>
<dbReference type="EMBL" id="JAHUZD010000028">
    <property type="protein sequence ID" value="KAI3405670.2"/>
    <property type="molecule type" value="Genomic_DNA"/>
</dbReference>
<comment type="caution">
    <text evidence="3">The sequence shown here is derived from an EMBL/GenBank/DDBJ whole genome shotgun (WGS) entry which is preliminary data.</text>
</comment>
<organism evidence="3 4">
    <name type="scientific">Candida oxycetoniae</name>
    <dbReference type="NCBI Taxonomy" id="497107"/>
    <lineage>
        <taxon>Eukaryota</taxon>
        <taxon>Fungi</taxon>
        <taxon>Dikarya</taxon>
        <taxon>Ascomycota</taxon>
        <taxon>Saccharomycotina</taxon>
        <taxon>Pichiomycetes</taxon>
        <taxon>Debaryomycetaceae</taxon>
        <taxon>Candida/Lodderomyces clade</taxon>
        <taxon>Candida</taxon>
    </lineage>
</organism>
<keyword evidence="2" id="KW-0812">Transmembrane</keyword>
<name>A0AAI9T0B9_9ASCO</name>
<sequence>MLRIDIFPIFYLEVLLSLIFVVSIALIVLSLKTQPQSPELVEHERFNFIELKNYRPTDILAVSTNSSCPLVVSFELNHTVTAWSPKDKSKHVLSKDLWPINHIAVSDDGIYIIFVSFGKQTVYCFEHFKLKWTKPNLNLNRNSKILVSFFRERTVPGYLTRKIMKRGDSSASLTTLSSSSKVNGNFPPPPNPITQQRTSVVSKNAQVKDDFIMITHNEIITVSCNDGDVKSEPVEYLIAATKLKTPRVNDRIICQNKQGDLTVGVSINNKFVYKKLPLKQNYMGSNNPFTNIRVRNLNPATIIPVDFIGMIVVVQDLTARLIDVNTGIVLKTFNIGQFKAGTFKVAHSQPTHCKFCGCVSMNSFSLIYQDDKNTLIVHTFKIDTQRSKNSICFRVERDPREIRCLGFNVVSEYQFLYENIKYWQVTDVNTIIGLEQLSRISEPTVQPTSGCIGGAVAASASAAAAAAVAAAAGGSGSGGDQGLTSLRLRKQKTKISRDKYEGIIISLVDGKKESYPIDIDQPILSSAKYGFKSILINFGDSMKIFYQGTNKLIENDLYYNNRNNGSVSSLLFFNKRRSR</sequence>
<reference evidence="3" key="1">
    <citation type="journal article" date="2022" name="DNA Res.">
        <title>Genome analysis of five recently described species of the CUG-Ser clade uncovers Candida theae as a new hybrid lineage with pathogenic potential in the Candida parapsilosis species complex.</title>
        <authorList>
            <person name="Mixao V."/>
            <person name="Del Olmo V."/>
            <person name="Hegedusova E."/>
            <person name="Saus E."/>
            <person name="Pryszcz L."/>
            <person name="Cillingova A."/>
            <person name="Nosek J."/>
            <person name="Gabaldon T."/>
        </authorList>
    </citation>
    <scope>NUCLEOTIDE SEQUENCE</scope>
    <source>
        <strain evidence="3">CBS 10844</strain>
    </source>
</reference>
<dbReference type="RefSeq" id="XP_049181415.1">
    <property type="nucleotide sequence ID" value="XM_049322837.1"/>
</dbReference>